<reference evidence="10" key="2">
    <citation type="submission" date="2016-01" db="EMBL/GenBank/DDBJ databases">
        <title>Six Aerococcus type strain genome sequencing and assembly using PacBio and Illumina Hiseq.</title>
        <authorList>
            <person name="Carkaci D."/>
            <person name="Dargis R."/>
            <person name="Nielsen X.C."/>
            <person name="Skovgaard O."/>
            <person name="Fuursted K."/>
            <person name="Christensen J.J."/>
        </authorList>
    </citation>
    <scope>NUCLEOTIDE SEQUENCE [LARGE SCALE GENOMIC DNA]</scope>
    <source>
        <strain evidence="10">CCUG43001</strain>
    </source>
</reference>
<dbReference type="NCBIfam" id="TIGR00431">
    <property type="entry name" value="TruB"/>
    <property type="match status" value="1"/>
</dbReference>
<dbReference type="GO" id="GO:0031119">
    <property type="term" value="P:tRNA pseudouridine synthesis"/>
    <property type="evidence" value="ECO:0007669"/>
    <property type="project" value="UniProtKB-UniRule"/>
</dbReference>
<dbReference type="Gene3D" id="3.30.2350.10">
    <property type="entry name" value="Pseudouridine synthase"/>
    <property type="match status" value="1"/>
</dbReference>
<dbReference type="OrthoDB" id="9802309at2"/>
<dbReference type="HAMAP" id="MF_01080">
    <property type="entry name" value="TruB_bact"/>
    <property type="match status" value="1"/>
</dbReference>
<dbReference type="Proteomes" id="UP000069912">
    <property type="component" value="Chromosome"/>
</dbReference>
<reference evidence="8 10" key="1">
    <citation type="journal article" date="2016" name="Genome Announc.">
        <title>Complete Genome Sequences of Aerococcus christensenii CCUG 28831T, Aerococcus sanguinicola CCUG 43001T, Aerococcus urinae CCUG 36881T, Aerococcus urinaeequi CCUG 28094T, Aerococcus urinaehominis CCUG 42038 BT, and Aerococcus viridans CCUG 4311T.</title>
        <authorList>
            <person name="Carkaci D."/>
            <person name="Dargis R."/>
            <person name="Nielsen X.C."/>
            <person name="Skovgaard O."/>
            <person name="Fuursted K."/>
            <person name="Christensen J.J."/>
        </authorList>
    </citation>
    <scope>NUCLEOTIDE SEQUENCE [LARGE SCALE GENOMIC DNA]</scope>
    <source>
        <strain evidence="8 10">CCUG43001</strain>
    </source>
</reference>
<evidence type="ECO:0000313" key="8">
    <source>
        <dbReference type="EMBL" id="AMB94729.1"/>
    </source>
</evidence>
<dbReference type="EMBL" id="PKGY01000001">
    <property type="protein sequence ID" value="PKZ23269.1"/>
    <property type="molecule type" value="Genomic_DNA"/>
</dbReference>
<dbReference type="InterPro" id="IPR014780">
    <property type="entry name" value="tRNA_psdUridine_synth_TruB"/>
</dbReference>
<dbReference type="RefSeq" id="WP_067976104.1">
    <property type="nucleotide sequence ID" value="NZ_CAJHKM010000002.1"/>
</dbReference>
<keyword evidence="4 5" id="KW-0413">Isomerase</keyword>
<evidence type="ECO:0000313" key="10">
    <source>
        <dbReference type="Proteomes" id="UP000069912"/>
    </source>
</evidence>
<evidence type="ECO:0000256" key="5">
    <source>
        <dbReference type="HAMAP-Rule" id="MF_01080"/>
    </source>
</evidence>
<organism evidence="8 10">
    <name type="scientific">Aerococcus sanguinicola</name>
    <dbReference type="NCBI Taxonomy" id="119206"/>
    <lineage>
        <taxon>Bacteria</taxon>
        <taxon>Bacillati</taxon>
        <taxon>Bacillota</taxon>
        <taxon>Bacilli</taxon>
        <taxon>Lactobacillales</taxon>
        <taxon>Aerococcaceae</taxon>
        <taxon>Aerococcus</taxon>
    </lineage>
</organism>
<evidence type="ECO:0000313" key="9">
    <source>
        <dbReference type="EMBL" id="PKZ23269.1"/>
    </source>
</evidence>
<feature type="domain" description="Pseudouridine synthase II N-terminal" evidence="6">
    <location>
        <begin position="23"/>
        <end position="179"/>
    </location>
</feature>
<dbReference type="InterPro" id="IPR020103">
    <property type="entry name" value="PsdUridine_synth_cat_dom_sf"/>
</dbReference>
<keyword evidence="3 5" id="KW-0819">tRNA processing</keyword>
<evidence type="ECO:0000259" key="6">
    <source>
        <dbReference type="Pfam" id="PF01509"/>
    </source>
</evidence>
<dbReference type="Pfam" id="PF16198">
    <property type="entry name" value="TruB_C_2"/>
    <property type="match status" value="1"/>
</dbReference>
<dbReference type="InterPro" id="IPR002501">
    <property type="entry name" value="PsdUridine_synth_N"/>
</dbReference>
<dbReference type="KEGG" id="asan:AWM72_08155"/>
<evidence type="ECO:0000256" key="2">
    <source>
        <dbReference type="ARBA" id="ARBA00005642"/>
    </source>
</evidence>
<dbReference type="PANTHER" id="PTHR13767">
    <property type="entry name" value="TRNA-PSEUDOURIDINE SYNTHASE"/>
    <property type="match status" value="1"/>
</dbReference>
<dbReference type="GeneID" id="92904039"/>
<feature type="active site" description="Nucleophile" evidence="5">
    <location>
        <position position="38"/>
    </location>
</feature>
<evidence type="ECO:0000256" key="4">
    <source>
        <dbReference type="ARBA" id="ARBA00023235"/>
    </source>
</evidence>
<name>A0A0X8FCP9_9LACT</name>
<reference evidence="9 11" key="3">
    <citation type="submission" date="2017-12" db="EMBL/GenBank/DDBJ databases">
        <title>Phylogenetic diversity of female urinary microbiome.</title>
        <authorList>
            <person name="Thomas-White K."/>
            <person name="Wolfe A.J."/>
        </authorList>
    </citation>
    <scope>NUCLEOTIDE SEQUENCE [LARGE SCALE GENOMIC DNA]</scope>
    <source>
        <strain evidence="9 11">UMB0139</strain>
    </source>
</reference>
<dbReference type="FunFam" id="3.30.2350.10:FF:000011">
    <property type="entry name" value="tRNA pseudouridine synthase B"/>
    <property type="match status" value="1"/>
</dbReference>
<dbReference type="SUPFAM" id="SSF55120">
    <property type="entry name" value="Pseudouridine synthase"/>
    <property type="match status" value="1"/>
</dbReference>
<sequence length="303" mass="33981">MDGIIALWKEKGMTSHDCVFKLRKILKTKKVGHTGTLDPNVDGVLPICVGKATKLVDFMVDKDKVYRGEICLGFATDTQDLDGQVVAESFLDMPLTDEDLAEGLSSLEGWIDQVPPMYSAVKVKGRRLYDYARAGETVERPKRKARVDYFAQTGPMTYNKDKGRLTFPFEVKCGKGTYIRTLATDLGAYFGQEATMTQLTRIASTPFKASDCYRLEEIKAMMEAGDDQSFLHPLDELLAQYPIWQVPDHLKKLVANGAVLNQENLPTELADKLPVRAYIDGQLKALYGQHPDLSEQMKPLKMF</sequence>
<dbReference type="EMBL" id="CP014160">
    <property type="protein sequence ID" value="AMB94729.1"/>
    <property type="molecule type" value="Genomic_DNA"/>
</dbReference>
<dbReference type="GO" id="GO:1990481">
    <property type="term" value="P:mRNA pseudouridine synthesis"/>
    <property type="evidence" value="ECO:0007669"/>
    <property type="project" value="TreeGrafter"/>
</dbReference>
<evidence type="ECO:0000313" key="11">
    <source>
        <dbReference type="Proteomes" id="UP000234239"/>
    </source>
</evidence>
<feature type="domain" description="tRNA pseudouridylate synthase B C-terminal" evidence="7">
    <location>
        <begin position="180"/>
        <end position="238"/>
    </location>
</feature>
<dbReference type="Proteomes" id="UP000234239">
    <property type="component" value="Unassembled WGS sequence"/>
</dbReference>
<evidence type="ECO:0000256" key="1">
    <source>
        <dbReference type="ARBA" id="ARBA00000385"/>
    </source>
</evidence>
<evidence type="ECO:0000259" key="7">
    <source>
        <dbReference type="Pfam" id="PF16198"/>
    </source>
</evidence>
<accession>A0A0X8FCP9</accession>
<dbReference type="Pfam" id="PF01509">
    <property type="entry name" value="TruB_N"/>
    <property type="match status" value="1"/>
</dbReference>
<gene>
    <name evidence="5 8" type="primary">truB</name>
    <name evidence="8" type="ORF">AWM72_08155</name>
    <name evidence="9" type="ORF">CYJ28_01595</name>
</gene>
<protein>
    <recommendedName>
        <fullName evidence="5">tRNA pseudouridine synthase B</fullName>
        <ecNumber evidence="5">5.4.99.25</ecNumber>
    </recommendedName>
    <alternativeName>
        <fullName evidence="5">tRNA pseudouridine(55) synthase</fullName>
        <shortName evidence="5">Psi55 synthase</shortName>
    </alternativeName>
    <alternativeName>
        <fullName evidence="5">tRNA pseudouridylate synthase</fullName>
    </alternativeName>
    <alternativeName>
        <fullName evidence="5">tRNA-uridine isomerase</fullName>
    </alternativeName>
</protein>
<dbReference type="InterPro" id="IPR032819">
    <property type="entry name" value="TruB_C"/>
</dbReference>
<proteinExistence type="inferred from homology"/>
<dbReference type="CDD" id="cd02573">
    <property type="entry name" value="PseudoU_synth_EcTruB"/>
    <property type="match status" value="1"/>
</dbReference>
<dbReference type="EC" id="5.4.99.25" evidence="5"/>
<comment type="catalytic activity">
    <reaction evidence="1 5">
        <text>uridine(55) in tRNA = pseudouridine(55) in tRNA</text>
        <dbReference type="Rhea" id="RHEA:42532"/>
        <dbReference type="Rhea" id="RHEA-COMP:10101"/>
        <dbReference type="Rhea" id="RHEA-COMP:10102"/>
        <dbReference type="ChEBI" id="CHEBI:65314"/>
        <dbReference type="ChEBI" id="CHEBI:65315"/>
        <dbReference type="EC" id="5.4.99.25"/>
    </reaction>
</comment>
<dbReference type="AlphaFoldDB" id="A0A0X8FCP9"/>
<keyword evidence="10" id="KW-1185">Reference proteome</keyword>
<comment type="function">
    <text evidence="5">Responsible for synthesis of pseudouridine from uracil-55 in the psi GC loop of transfer RNAs.</text>
</comment>
<dbReference type="GO" id="GO:0160148">
    <property type="term" value="F:tRNA pseudouridine(55) synthase activity"/>
    <property type="evidence" value="ECO:0007669"/>
    <property type="project" value="UniProtKB-EC"/>
</dbReference>
<comment type="similarity">
    <text evidence="2 5">Belongs to the pseudouridine synthase TruB family. Type 1 subfamily.</text>
</comment>
<dbReference type="PANTHER" id="PTHR13767:SF2">
    <property type="entry name" value="PSEUDOURIDYLATE SYNTHASE TRUB1"/>
    <property type="match status" value="1"/>
</dbReference>
<dbReference type="GO" id="GO:0003723">
    <property type="term" value="F:RNA binding"/>
    <property type="evidence" value="ECO:0007669"/>
    <property type="project" value="InterPro"/>
</dbReference>
<evidence type="ECO:0000256" key="3">
    <source>
        <dbReference type="ARBA" id="ARBA00022694"/>
    </source>
</evidence>